<evidence type="ECO:0000256" key="1">
    <source>
        <dbReference type="ARBA" id="ARBA00022737"/>
    </source>
</evidence>
<dbReference type="Gene3D" id="1.25.40.10">
    <property type="entry name" value="Tetratricopeptide repeat domain"/>
    <property type="match status" value="2"/>
</dbReference>
<evidence type="ECO:0000256" key="2">
    <source>
        <dbReference type="ARBA" id="ARBA00022803"/>
    </source>
</evidence>
<dbReference type="EMBL" id="SZYH01000001">
    <property type="protein sequence ID" value="TKV69258.1"/>
    <property type="molecule type" value="Genomic_DNA"/>
</dbReference>
<feature type="repeat" description="TPR" evidence="3">
    <location>
        <begin position="109"/>
        <end position="142"/>
    </location>
</feature>
<evidence type="ECO:0000313" key="4">
    <source>
        <dbReference type="EMBL" id="TKV69258.1"/>
    </source>
</evidence>
<protein>
    <submittedName>
        <fullName evidence="4">Tetratricopeptide repeat protein</fullName>
    </submittedName>
</protein>
<feature type="repeat" description="TPR" evidence="3">
    <location>
        <begin position="211"/>
        <end position="244"/>
    </location>
</feature>
<keyword evidence="2 3" id="KW-0802">TPR repeat</keyword>
<dbReference type="AlphaFoldDB" id="A0A4U6R898"/>
<dbReference type="InterPro" id="IPR011990">
    <property type="entry name" value="TPR-like_helical_dom_sf"/>
</dbReference>
<sequence>MYVSRVLCRGDRSGRCRTSGSFQVTTLSTAIIRGFTMMTYQNTKQLDRDSLAAFWHGVRKLRGLCALITALTLYGCASSQTVESGNSYTELYEGTSELTFSTLMPVESAEEAIARGDAAYRRGNVDEAVFEYIRSLELDPDNADTLYKVGTINLHKEADNKAASAFRLALEQDADHPGALEGLGLMMMKQREYEQARAMLERAVEADSNRWQAWNALGIMADLRGDFNSALDFYDRALALSSRNAKLHNNLGYSYYLIGKWDRAEHQYQTALGIDPRHERAWRNLGQLYTRLERYDEAQEAFTRIMNEADALNTMGYIRMAEGDYPQAEVFFARAAKVSPSYHVTSNENLAQVRRLIMRE</sequence>
<keyword evidence="5" id="KW-1185">Reference proteome</keyword>
<dbReference type="Pfam" id="PF13414">
    <property type="entry name" value="TPR_11"/>
    <property type="match status" value="1"/>
</dbReference>
<dbReference type="PANTHER" id="PTHR44186">
    <property type="match status" value="1"/>
</dbReference>
<dbReference type="Pfam" id="PF13432">
    <property type="entry name" value="TPR_16"/>
    <property type="match status" value="1"/>
</dbReference>
<evidence type="ECO:0000313" key="5">
    <source>
        <dbReference type="Proteomes" id="UP000308488"/>
    </source>
</evidence>
<reference evidence="4 5" key="1">
    <citation type="submission" date="2019-05" db="EMBL/GenBank/DDBJ databases">
        <title>Marinobacter panjinensis sp. nov., a moderately halophilic bacterium isolated from sea tidal flat environment.</title>
        <authorList>
            <person name="Yang W."/>
            <person name="An M."/>
            <person name="He W."/>
            <person name="Luo X."/>
            <person name="Zhu L."/>
            <person name="Chen G."/>
            <person name="Zhang Y."/>
            <person name="Wang Y."/>
        </authorList>
    </citation>
    <scope>NUCLEOTIDE SEQUENCE [LARGE SCALE GENOMIC DNA]</scope>
    <source>
        <strain evidence="4 5">PJ-16</strain>
    </source>
</reference>
<feature type="repeat" description="TPR" evidence="3">
    <location>
        <begin position="177"/>
        <end position="210"/>
    </location>
</feature>
<comment type="caution">
    <text evidence="4">The sequence shown here is derived from an EMBL/GenBank/DDBJ whole genome shotgun (WGS) entry which is preliminary data.</text>
</comment>
<dbReference type="PROSITE" id="PS50005">
    <property type="entry name" value="TPR"/>
    <property type="match status" value="5"/>
</dbReference>
<dbReference type="SMART" id="SM00028">
    <property type="entry name" value="TPR"/>
    <property type="match status" value="7"/>
</dbReference>
<keyword evidence="1" id="KW-0677">Repeat</keyword>
<dbReference type="PANTHER" id="PTHR44186:SF1">
    <property type="entry name" value="BARDET-BIEDL SYNDROME 4 PROTEIN"/>
    <property type="match status" value="1"/>
</dbReference>
<feature type="repeat" description="TPR" evidence="3">
    <location>
        <begin position="279"/>
        <end position="312"/>
    </location>
</feature>
<dbReference type="OrthoDB" id="1668776at2"/>
<organism evidence="4 5">
    <name type="scientific">Marinobacter panjinensis</name>
    <dbReference type="NCBI Taxonomy" id="2576384"/>
    <lineage>
        <taxon>Bacteria</taxon>
        <taxon>Pseudomonadati</taxon>
        <taxon>Pseudomonadota</taxon>
        <taxon>Gammaproteobacteria</taxon>
        <taxon>Pseudomonadales</taxon>
        <taxon>Marinobacteraceae</taxon>
        <taxon>Marinobacter</taxon>
    </lineage>
</organism>
<feature type="repeat" description="TPR" evidence="3">
    <location>
        <begin position="245"/>
        <end position="278"/>
    </location>
</feature>
<name>A0A4U6R898_9GAMM</name>
<dbReference type="Proteomes" id="UP000308488">
    <property type="component" value="Unassembled WGS sequence"/>
</dbReference>
<dbReference type="InterPro" id="IPR019734">
    <property type="entry name" value="TPR_rpt"/>
</dbReference>
<evidence type="ECO:0000256" key="3">
    <source>
        <dbReference type="PROSITE-ProRule" id="PRU00339"/>
    </source>
</evidence>
<dbReference type="Pfam" id="PF13424">
    <property type="entry name" value="TPR_12"/>
    <property type="match status" value="1"/>
</dbReference>
<accession>A0A4U6R898</accession>
<proteinExistence type="predicted"/>
<dbReference type="SUPFAM" id="SSF48452">
    <property type="entry name" value="TPR-like"/>
    <property type="match status" value="1"/>
</dbReference>
<gene>
    <name evidence="4" type="ORF">FDP08_14695</name>
</gene>